<sequence>MGQKIFNFFVFVCVITGVIIYSIHEDEVKAKQQLTNKQAIEMTKEIVKTQGPLILKDLGVKDDGILSRITINKGVRDDDYIGWYSGRSYTTWSDSNKIVYDEGTNTIDLYPYGYLTERDENGDPVFLSKDQYPSKDEFKKEMIETLAHELRHYWQDRTGEMIKHPYKDSTPHDERWIEKDANRYMEKYYQSIQVNK</sequence>
<accession>A0ABQ3MXL8</accession>
<dbReference type="RefSeq" id="WP_191268819.1">
    <property type="nucleotide sequence ID" value="NZ_BNDS01000001.1"/>
</dbReference>
<organism evidence="2 3">
    <name type="scientific">Neobacillus kokaensis</name>
    <dbReference type="NCBI Taxonomy" id="2759023"/>
    <lineage>
        <taxon>Bacteria</taxon>
        <taxon>Bacillati</taxon>
        <taxon>Bacillota</taxon>
        <taxon>Bacilli</taxon>
        <taxon>Bacillales</taxon>
        <taxon>Bacillaceae</taxon>
        <taxon>Neobacillus</taxon>
    </lineage>
</organism>
<dbReference type="EMBL" id="BNDS01000001">
    <property type="protein sequence ID" value="GHH96661.1"/>
    <property type="molecule type" value="Genomic_DNA"/>
</dbReference>
<gene>
    <name evidence="2" type="ORF">AM1BK_02040</name>
</gene>
<proteinExistence type="predicted"/>
<keyword evidence="3" id="KW-1185">Reference proteome</keyword>
<evidence type="ECO:0000256" key="1">
    <source>
        <dbReference type="SAM" id="Phobius"/>
    </source>
</evidence>
<keyword evidence="1" id="KW-1133">Transmembrane helix</keyword>
<dbReference type="InterPro" id="IPR025033">
    <property type="entry name" value="DUF3920"/>
</dbReference>
<evidence type="ECO:0000313" key="2">
    <source>
        <dbReference type="EMBL" id="GHH96661.1"/>
    </source>
</evidence>
<keyword evidence="1" id="KW-0812">Transmembrane</keyword>
<name>A0ABQ3MXL8_9BACI</name>
<protein>
    <submittedName>
        <fullName evidence="2">Uncharacterized protein</fullName>
    </submittedName>
</protein>
<reference evidence="2 3" key="1">
    <citation type="journal article" date="2022" name="Int. J. Syst. Evol. Microbiol.">
        <title>Neobacillus kokaensis sp. nov., isolated from soil.</title>
        <authorList>
            <person name="Yuki K."/>
            <person name="Matsubara H."/>
            <person name="Yamaguchi S."/>
        </authorList>
    </citation>
    <scope>NUCLEOTIDE SEQUENCE [LARGE SCALE GENOMIC DNA]</scope>
    <source>
        <strain evidence="2 3">LOB 377</strain>
    </source>
</reference>
<evidence type="ECO:0000313" key="3">
    <source>
        <dbReference type="Proteomes" id="UP000637074"/>
    </source>
</evidence>
<dbReference type="Proteomes" id="UP000637074">
    <property type="component" value="Unassembled WGS sequence"/>
</dbReference>
<keyword evidence="1" id="KW-0472">Membrane</keyword>
<comment type="caution">
    <text evidence="2">The sequence shown here is derived from an EMBL/GenBank/DDBJ whole genome shotgun (WGS) entry which is preliminary data.</text>
</comment>
<feature type="transmembrane region" description="Helical" evidence="1">
    <location>
        <begin position="6"/>
        <end position="23"/>
    </location>
</feature>
<dbReference type="Pfam" id="PF13058">
    <property type="entry name" value="DUF3920"/>
    <property type="match status" value="1"/>
</dbReference>